<accession>A0ABY2RS92</accession>
<gene>
    <name evidence="8" type="primary">eccA</name>
    <name evidence="8" type="ORF">FCG67_05895</name>
</gene>
<protein>
    <submittedName>
        <fullName evidence="8">Type VII secretion AAA-ATPase EccA</fullName>
    </submittedName>
</protein>
<dbReference type="PANTHER" id="PTHR43392">
    <property type="entry name" value="AAA-TYPE ATPASE FAMILY PROTEIN / ANKYRIN REPEAT FAMILY PROTEIN"/>
    <property type="match status" value="1"/>
</dbReference>
<feature type="region of interest" description="Disordered" evidence="6">
    <location>
        <begin position="282"/>
        <end position="301"/>
    </location>
</feature>
<evidence type="ECO:0000256" key="2">
    <source>
        <dbReference type="ARBA" id="ARBA00010378"/>
    </source>
</evidence>
<dbReference type="NCBIfam" id="TIGR03922">
    <property type="entry name" value="T7SS_EccA"/>
    <property type="match status" value="1"/>
</dbReference>
<dbReference type="InterPro" id="IPR049078">
    <property type="entry name" value="T7SS_EccA1-like_N"/>
</dbReference>
<dbReference type="InterPro" id="IPR011990">
    <property type="entry name" value="TPR-like_helical_dom_sf"/>
</dbReference>
<proteinExistence type="inferred from homology"/>
<organism evidence="8 9">
    <name type="scientific">Rhodococcus oryzae</name>
    <dbReference type="NCBI Taxonomy" id="2571143"/>
    <lineage>
        <taxon>Bacteria</taxon>
        <taxon>Bacillati</taxon>
        <taxon>Actinomycetota</taxon>
        <taxon>Actinomycetes</taxon>
        <taxon>Mycobacteriales</taxon>
        <taxon>Nocardiaceae</taxon>
        <taxon>Rhodococcus</taxon>
    </lineage>
</organism>
<evidence type="ECO:0000313" key="8">
    <source>
        <dbReference type="EMBL" id="TJZ80379.1"/>
    </source>
</evidence>
<comment type="subcellular location">
    <subcellularLocation>
        <location evidence="1">Cytoplasm</location>
    </subcellularLocation>
</comment>
<dbReference type="PANTHER" id="PTHR43392:SF2">
    <property type="entry name" value="AAA-TYPE ATPASE FAMILY PROTEIN _ ANKYRIN REPEAT FAMILY PROTEIN"/>
    <property type="match status" value="1"/>
</dbReference>
<dbReference type="InterPro" id="IPR050773">
    <property type="entry name" value="CbxX/CfxQ_RuBisCO_ESX"/>
</dbReference>
<dbReference type="SMART" id="SM00382">
    <property type="entry name" value="AAA"/>
    <property type="match status" value="1"/>
</dbReference>
<evidence type="ECO:0000256" key="4">
    <source>
        <dbReference type="ARBA" id="ARBA00022741"/>
    </source>
</evidence>
<dbReference type="InterPro" id="IPR003593">
    <property type="entry name" value="AAA+_ATPase"/>
</dbReference>
<dbReference type="InterPro" id="IPR027417">
    <property type="entry name" value="P-loop_NTPase"/>
</dbReference>
<dbReference type="InterPro" id="IPR041627">
    <property type="entry name" value="AAA_lid_6"/>
</dbReference>
<dbReference type="InterPro" id="IPR000641">
    <property type="entry name" value="CbxX/CfxQ"/>
</dbReference>
<dbReference type="InterPro" id="IPR023835">
    <property type="entry name" value="T7SS_EccA"/>
</dbReference>
<comment type="similarity">
    <text evidence="2">Belongs to the CbxX/CfxQ family.</text>
</comment>
<sequence length="606" mass="66753">MVLIFWGEVVFEHSRARNLFDAGLLSLGFMVNGRRGVTDSTRARSQFQQALELDPDMCDAWLGLAATGLVDSRVIVNLYRTARISLGREQTRIGLRPGTLSARFETGYLVSYPLSNGNQIWVAAAANMIESRQYTTALGILDSLPAGSNLPVADYVRAVLYLRTQRWPDLLEALAESERWTDDFLRAGANSMVGHACAHLGLLEEADRRLRLVDAGPIAAAARHAQFMRGLIARDRDDEPGARALFERVYASEPGFADNTRAMGDTGFRLNRTSAEQIACRLDPWDPASAPPEEDLQEADRRERGEAILAESRRMLDAMIGLGSVKREVEKLTAATLLARSSGEANSSAPRSRHLVFTGPPGVGKTEVARILGKMYHGLGLLKTDTVLEVAPNDFFAPGYGTPEHRSREIFERALDGVLFIDEAYSLYQDGFTGGDAFGTIVINALLATMENHRDRLVVIVAGYEDAMDAFLERNAGLKSRFAKQIRFPSYTPSELAEIAGAMARNKYAATLSEEASDEIRRIVEHMCTATESTPSGGVRTLIDREGNGRFVRNLLEGATEERDLRLVSTTSDLQSLSAADRTRIERQDVVLTIRDRHPDFAVTSP</sequence>
<keyword evidence="4" id="KW-0547">Nucleotide-binding</keyword>
<dbReference type="Gene3D" id="1.10.8.60">
    <property type="match status" value="1"/>
</dbReference>
<dbReference type="PRINTS" id="PR00819">
    <property type="entry name" value="CBXCFQXSUPER"/>
</dbReference>
<name>A0ABY2RS92_9NOCA</name>
<reference evidence="8 9" key="1">
    <citation type="submission" date="2019-04" db="EMBL/GenBank/DDBJ databases">
        <title>Rhodococcus oryzae sp. nov., a novel actinomycete isolated from rhizosphere soil of rice (Oryza sativa L.).</title>
        <authorList>
            <person name="Li C."/>
        </authorList>
    </citation>
    <scope>NUCLEOTIDE SEQUENCE [LARGE SCALE GENOMIC DNA]</scope>
    <source>
        <strain evidence="8 9">NEAU-CX67</strain>
    </source>
</reference>
<evidence type="ECO:0000259" key="7">
    <source>
        <dbReference type="SMART" id="SM00382"/>
    </source>
</evidence>
<comment type="caution">
    <text evidence="8">The sequence shown here is derived from an EMBL/GenBank/DDBJ whole genome shotgun (WGS) entry which is preliminary data.</text>
</comment>
<dbReference type="Gene3D" id="3.40.50.300">
    <property type="entry name" value="P-loop containing nucleotide triphosphate hydrolases"/>
    <property type="match status" value="1"/>
</dbReference>
<dbReference type="Pfam" id="PF00004">
    <property type="entry name" value="AAA"/>
    <property type="match status" value="1"/>
</dbReference>
<dbReference type="Pfam" id="PF21545">
    <property type="entry name" value="T7SS_EccA1_N"/>
    <property type="match status" value="1"/>
</dbReference>
<keyword evidence="9" id="KW-1185">Reference proteome</keyword>
<dbReference type="EMBL" id="SUMD01000002">
    <property type="protein sequence ID" value="TJZ80379.1"/>
    <property type="molecule type" value="Genomic_DNA"/>
</dbReference>
<evidence type="ECO:0000256" key="3">
    <source>
        <dbReference type="ARBA" id="ARBA00022490"/>
    </source>
</evidence>
<dbReference type="Gene3D" id="1.25.40.10">
    <property type="entry name" value="Tetratricopeptide repeat domain"/>
    <property type="match status" value="1"/>
</dbReference>
<dbReference type="SUPFAM" id="SSF52540">
    <property type="entry name" value="P-loop containing nucleoside triphosphate hydrolases"/>
    <property type="match status" value="1"/>
</dbReference>
<evidence type="ECO:0000256" key="5">
    <source>
        <dbReference type="ARBA" id="ARBA00022840"/>
    </source>
</evidence>
<evidence type="ECO:0000313" key="9">
    <source>
        <dbReference type="Proteomes" id="UP000305109"/>
    </source>
</evidence>
<dbReference type="InterPro" id="IPR003959">
    <property type="entry name" value="ATPase_AAA_core"/>
</dbReference>
<keyword evidence="5" id="KW-0067">ATP-binding</keyword>
<dbReference type="Pfam" id="PF17866">
    <property type="entry name" value="AAA_lid_6"/>
    <property type="match status" value="1"/>
</dbReference>
<keyword evidence="3" id="KW-0963">Cytoplasm</keyword>
<dbReference type="Proteomes" id="UP000305109">
    <property type="component" value="Unassembled WGS sequence"/>
</dbReference>
<evidence type="ECO:0000256" key="6">
    <source>
        <dbReference type="SAM" id="MobiDB-lite"/>
    </source>
</evidence>
<evidence type="ECO:0000256" key="1">
    <source>
        <dbReference type="ARBA" id="ARBA00004496"/>
    </source>
</evidence>
<dbReference type="RefSeq" id="WP_136907950.1">
    <property type="nucleotide sequence ID" value="NZ_SUMD01000002.1"/>
</dbReference>
<feature type="domain" description="AAA+ ATPase" evidence="7">
    <location>
        <begin position="351"/>
        <end position="492"/>
    </location>
</feature>